<evidence type="ECO:0000256" key="1">
    <source>
        <dbReference type="ARBA" id="ARBA00006926"/>
    </source>
</evidence>
<dbReference type="PROSITE" id="PS51355">
    <property type="entry name" value="GLUTATHIONE_PEROXID_3"/>
    <property type="match status" value="1"/>
</dbReference>
<organism evidence="4 5">
    <name type="scientific">Niastella koreensis</name>
    <dbReference type="NCBI Taxonomy" id="354356"/>
    <lineage>
        <taxon>Bacteria</taxon>
        <taxon>Pseudomonadati</taxon>
        <taxon>Bacteroidota</taxon>
        <taxon>Chitinophagia</taxon>
        <taxon>Chitinophagales</taxon>
        <taxon>Chitinophagaceae</taxon>
        <taxon>Niastella</taxon>
    </lineage>
</organism>
<gene>
    <name evidence="4" type="ORF">A4D02_26495</name>
</gene>
<keyword evidence="5" id="KW-1185">Reference proteome</keyword>
<dbReference type="InterPro" id="IPR000889">
    <property type="entry name" value="Glutathione_peroxidase"/>
</dbReference>
<keyword evidence="3" id="KW-0560">Oxidoreductase</keyword>
<comment type="caution">
    <text evidence="4">The sequence shown here is derived from an EMBL/GenBank/DDBJ whole genome shotgun (WGS) entry which is preliminary data.</text>
</comment>
<evidence type="ECO:0000313" key="5">
    <source>
        <dbReference type="Proteomes" id="UP000192277"/>
    </source>
</evidence>
<keyword evidence="2" id="KW-0575">Peroxidase</keyword>
<accession>A0ABX3NZ83</accession>
<proteinExistence type="inferred from homology"/>
<dbReference type="Gene3D" id="3.40.30.10">
    <property type="entry name" value="Glutaredoxin"/>
    <property type="match status" value="1"/>
</dbReference>
<dbReference type="Proteomes" id="UP000192277">
    <property type="component" value="Unassembled WGS sequence"/>
</dbReference>
<evidence type="ECO:0000256" key="2">
    <source>
        <dbReference type="ARBA" id="ARBA00022559"/>
    </source>
</evidence>
<sequence>MKYLYSLIASTLLFSFRPTGDIYSIAVKNLDGNNFDLNQYKGKKMLFVVLPLSAEDTTITVSQLAQLQYKYQGSLVVVGVPSIEAGFKTPDADTLSTLYKDAHILLTEGMNVKKGGQQAVLFQWLTSKDQNHHFDLDVQGVGSKFFVDEGGDLYAVMGPDFSLANPVVEKILTKPQRKNP</sequence>
<reference evidence="4 5" key="1">
    <citation type="submission" date="2016-04" db="EMBL/GenBank/DDBJ databases">
        <authorList>
            <person name="Chen L."/>
            <person name="Zhuang W."/>
            <person name="Wang G."/>
        </authorList>
    </citation>
    <scope>NUCLEOTIDE SEQUENCE [LARGE SCALE GENOMIC DNA]</scope>
    <source>
        <strain evidence="5">GR20</strain>
    </source>
</reference>
<dbReference type="Pfam" id="PF00255">
    <property type="entry name" value="GSHPx"/>
    <property type="match status" value="1"/>
</dbReference>
<dbReference type="RefSeq" id="WP_014219303.1">
    <property type="nucleotide sequence ID" value="NZ_LWBO01000007.1"/>
</dbReference>
<dbReference type="InterPro" id="IPR036249">
    <property type="entry name" value="Thioredoxin-like_sf"/>
</dbReference>
<protein>
    <submittedName>
        <fullName evidence="4">Uncharacterized protein</fullName>
    </submittedName>
</protein>
<evidence type="ECO:0000313" key="4">
    <source>
        <dbReference type="EMBL" id="OQP49993.1"/>
    </source>
</evidence>
<dbReference type="EMBL" id="LWBO01000007">
    <property type="protein sequence ID" value="OQP49993.1"/>
    <property type="molecule type" value="Genomic_DNA"/>
</dbReference>
<name>A0ABX3NZ83_9BACT</name>
<evidence type="ECO:0000256" key="3">
    <source>
        <dbReference type="ARBA" id="ARBA00023002"/>
    </source>
</evidence>
<comment type="similarity">
    <text evidence="1">Belongs to the glutathione peroxidase family.</text>
</comment>
<dbReference type="SUPFAM" id="SSF52833">
    <property type="entry name" value="Thioredoxin-like"/>
    <property type="match status" value="1"/>
</dbReference>